<evidence type="ECO:0000256" key="2">
    <source>
        <dbReference type="SAM" id="SignalP"/>
    </source>
</evidence>
<comment type="caution">
    <text evidence="3">The sequence shown here is derived from an EMBL/GenBank/DDBJ whole genome shotgun (WGS) entry which is preliminary data.</text>
</comment>
<sequence>MASWQLGLVVMAVPAMGCTNFIVSKQASADNSVMFSYSADSGPLYGTLGHYPAADHPEGAKRQIYDWDGGFYIGEIPEARHTYNVIGNVNEHGLAIGETTFGGNETLASAGQGLIDYGSLIWIALQRCKTAREAIKTMTELVAEYGYASEGESFTIADTEEVWVMDLIGKGKYEKGAVWVAHRVPDGHIAGHANQARIRTFPQNDPDTCIFSHDVIDFARRIGLYPRSAADVDFSFSDAYDPISFSGARMSDARIWSFFSKVGPVGFEKQYEDYVTGRNLSNRFPPFVLPREKVTLESLMMATRSHYEGTPLDDRDDVGAGPYHAAFRARPLAWKHGGNDYFNERKVGTEQTGWNFVAQLRGDRPAPLRAVNWFGVDDTSYSVRVPFYGGTTTVPKCLADGNGDALTFSFDSQFWVNNMVANFVYTHAYAEPIVVKEVETRQELLIEAQKASEAKALELFSEDPEKALNFVTQLSNDLAEAHRQAWLQLWQRLFVQFRDGFNVTSTDNMPNHGPKPNQGGVVPKVEEIGYDATWLGRIASDTGDRYRVRHAASVDANKVRTLSKGVHSRLAGIERQPIVV</sequence>
<gene>
    <name evidence="3" type="ORF">PCOR1329_LOCUS80995</name>
</gene>
<proteinExistence type="inferred from homology"/>
<name>A0ABN9XYM8_9DINO</name>
<accession>A0ABN9XYM8</accession>
<feature type="chain" id="PRO_5045513709" description="Dipeptidase" evidence="2">
    <location>
        <begin position="18"/>
        <end position="580"/>
    </location>
</feature>
<evidence type="ECO:0000313" key="4">
    <source>
        <dbReference type="Proteomes" id="UP001189429"/>
    </source>
</evidence>
<dbReference type="PANTHER" id="PTHR12994">
    <property type="entry name" value="SECERNIN"/>
    <property type="match status" value="1"/>
</dbReference>
<evidence type="ECO:0008006" key="5">
    <source>
        <dbReference type="Google" id="ProtNLM"/>
    </source>
</evidence>
<evidence type="ECO:0000256" key="1">
    <source>
        <dbReference type="ARBA" id="ARBA00005705"/>
    </source>
</evidence>
<reference evidence="3" key="1">
    <citation type="submission" date="2023-10" db="EMBL/GenBank/DDBJ databases">
        <authorList>
            <person name="Chen Y."/>
            <person name="Shah S."/>
            <person name="Dougan E. K."/>
            <person name="Thang M."/>
            <person name="Chan C."/>
        </authorList>
    </citation>
    <scope>NUCLEOTIDE SEQUENCE [LARGE SCALE GENOMIC DNA]</scope>
</reference>
<dbReference type="Gene3D" id="3.60.60.10">
    <property type="entry name" value="Penicillin V Acylase, Chain A"/>
    <property type="match status" value="1"/>
</dbReference>
<dbReference type="PANTHER" id="PTHR12994:SF17">
    <property type="entry name" value="LD30995P"/>
    <property type="match status" value="1"/>
</dbReference>
<comment type="similarity">
    <text evidence="1">Belongs to the peptidase C69 family. Secernin subfamily.</text>
</comment>
<dbReference type="EMBL" id="CAUYUJ010021522">
    <property type="protein sequence ID" value="CAK0905244.1"/>
    <property type="molecule type" value="Genomic_DNA"/>
</dbReference>
<keyword evidence="4" id="KW-1185">Reference proteome</keyword>
<dbReference type="Proteomes" id="UP001189429">
    <property type="component" value="Unassembled WGS sequence"/>
</dbReference>
<dbReference type="InterPro" id="IPR005322">
    <property type="entry name" value="Peptidase_C69"/>
</dbReference>
<protein>
    <recommendedName>
        <fullName evidence="5">Dipeptidase</fullName>
    </recommendedName>
</protein>
<keyword evidence="2" id="KW-0732">Signal</keyword>
<organism evidence="3 4">
    <name type="scientific">Prorocentrum cordatum</name>
    <dbReference type="NCBI Taxonomy" id="2364126"/>
    <lineage>
        <taxon>Eukaryota</taxon>
        <taxon>Sar</taxon>
        <taxon>Alveolata</taxon>
        <taxon>Dinophyceae</taxon>
        <taxon>Prorocentrales</taxon>
        <taxon>Prorocentraceae</taxon>
        <taxon>Prorocentrum</taxon>
    </lineage>
</organism>
<feature type="signal peptide" evidence="2">
    <location>
        <begin position="1"/>
        <end position="17"/>
    </location>
</feature>
<evidence type="ECO:0000313" key="3">
    <source>
        <dbReference type="EMBL" id="CAK0905244.1"/>
    </source>
</evidence>
<dbReference type="Pfam" id="PF03577">
    <property type="entry name" value="Peptidase_C69"/>
    <property type="match status" value="1"/>
</dbReference>